<dbReference type="Proteomes" id="UP000241769">
    <property type="component" value="Unassembled WGS sequence"/>
</dbReference>
<evidence type="ECO:0000313" key="2">
    <source>
        <dbReference type="EMBL" id="PRP83438.1"/>
    </source>
</evidence>
<accession>A0A2P6NHK5</accession>
<protein>
    <submittedName>
        <fullName evidence="2">Uncharacterized protein</fullName>
    </submittedName>
</protein>
<organism evidence="2 3">
    <name type="scientific">Planoprotostelium fungivorum</name>
    <dbReference type="NCBI Taxonomy" id="1890364"/>
    <lineage>
        <taxon>Eukaryota</taxon>
        <taxon>Amoebozoa</taxon>
        <taxon>Evosea</taxon>
        <taxon>Variosea</taxon>
        <taxon>Cavosteliida</taxon>
        <taxon>Cavosteliaceae</taxon>
        <taxon>Planoprotostelium</taxon>
    </lineage>
</organism>
<evidence type="ECO:0000256" key="1">
    <source>
        <dbReference type="SAM" id="MobiDB-lite"/>
    </source>
</evidence>
<keyword evidence="3" id="KW-1185">Reference proteome</keyword>
<dbReference type="InParanoid" id="A0A2P6NHK5"/>
<evidence type="ECO:0000313" key="3">
    <source>
        <dbReference type="Proteomes" id="UP000241769"/>
    </source>
</evidence>
<reference evidence="2 3" key="1">
    <citation type="journal article" date="2018" name="Genome Biol. Evol.">
        <title>Multiple Roots of Fruiting Body Formation in Amoebozoa.</title>
        <authorList>
            <person name="Hillmann F."/>
            <person name="Forbes G."/>
            <person name="Novohradska S."/>
            <person name="Ferling I."/>
            <person name="Riege K."/>
            <person name="Groth M."/>
            <person name="Westermann M."/>
            <person name="Marz M."/>
            <person name="Spaller T."/>
            <person name="Winckler T."/>
            <person name="Schaap P."/>
            <person name="Glockner G."/>
        </authorList>
    </citation>
    <scope>NUCLEOTIDE SEQUENCE [LARGE SCALE GENOMIC DNA]</scope>
    <source>
        <strain evidence="2 3">Jena</strain>
    </source>
</reference>
<name>A0A2P6NHK5_9EUKA</name>
<feature type="region of interest" description="Disordered" evidence="1">
    <location>
        <begin position="482"/>
        <end position="517"/>
    </location>
</feature>
<gene>
    <name evidence="2" type="ORF">PROFUN_09211</name>
</gene>
<comment type="caution">
    <text evidence="2">The sequence shown here is derived from an EMBL/GenBank/DDBJ whole genome shotgun (WGS) entry which is preliminary data.</text>
</comment>
<dbReference type="EMBL" id="MDYQ01000082">
    <property type="protein sequence ID" value="PRP83438.1"/>
    <property type="molecule type" value="Genomic_DNA"/>
</dbReference>
<sequence>MLATGVTSHICIPQRRYPLKFAMTGPPIEARDLSVFSTPIRANDRGSHPGRVKFSGCRGSIPLSARRENGSTSHRPMPSSLRERYRTFLTTGDIRWDSREWNLFIRRLLSIVSAASAPPPINVYRTIRLNVAAEETDDEVCAFPCCYLFRGQFTPSAKTDGYFWKPSRGVTNMGKMLRRYAYSENGNIRLCRQVSYLEGSQWQFVEYRYKQNPVPDLIFSTVNPAGTQLHELVKMVAEDYLHRSTTPHMIVTNGDGPKEDDDEYYNTPWDPYLEDYIRAIMVSNESWVIPMTVNVTEAVSVLETRLSAGGRVILYMALSLRQRYRNFLETGDMQWDSREWNLFVRRLLVLVASSAPSPLDNMYRTTRFNVSEVDVASSSFSCCYLFRGQFIPSAKSDGYYWKPSRGVTNMGKMLRRYSYSEIGEIRLCRQVSYLEDSQTWQFIEYRPKQTPPPNSNLSSINPADTRLPDLVKLVADDYLQRSSTPRTAVDNEDEAKEREREETKVEVDGDDSTHWDPYLEDYIDSMLECHQTVPPNIKSP</sequence>
<proteinExistence type="predicted"/>
<feature type="compositionally biased region" description="Basic and acidic residues" evidence="1">
    <location>
        <begin position="495"/>
        <end position="514"/>
    </location>
</feature>
<dbReference type="AlphaFoldDB" id="A0A2P6NHK5"/>